<evidence type="ECO:0000256" key="1">
    <source>
        <dbReference type="SAM" id="MobiDB-lite"/>
    </source>
</evidence>
<evidence type="ECO:0000313" key="3">
    <source>
        <dbReference type="Proteomes" id="UP000193564"/>
    </source>
</evidence>
<dbReference type="STRING" id="126673.AWC01_05910"/>
<sequence length="83" mass="8638">MGAEQDDGGDVVGDLGIHRPRDAGRGMYPSGIWSAVAPSMTAAPWEYPPRTILVSGQVATMSRTRLLASVTPSAARGQSRLAG</sequence>
<dbReference type="EMBL" id="LQOS01000018">
    <property type="protein sequence ID" value="ORV43450.1"/>
    <property type="molecule type" value="Genomic_DNA"/>
</dbReference>
<accession>A0A1X1TG00</accession>
<comment type="caution">
    <text evidence="2">The sequence shown here is derived from an EMBL/GenBank/DDBJ whole genome shotgun (WGS) entry which is preliminary data.</text>
</comment>
<name>A0A1X1TG00_9MYCO</name>
<organism evidence="2 3">
    <name type="scientific">Mycolicibacterium doricum</name>
    <dbReference type="NCBI Taxonomy" id="126673"/>
    <lineage>
        <taxon>Bacteria</taxon>
        <taxon>Bacillati</taxon>
        <taxon>Actinomycetota</taxon>
        <taxon>Actinomycetes</taxon>
        <taxon>Mycobacteriales</taxon>
        <taxon>Mycobacteriaceae</taxon>
        <taxon>Mycolicibacterium</taxon>
    </lineage>
</organism>
<dbReference type="AlphaFoldDB" id="A0A1X1TG00"/>
<evidence type="ECO:0000313" key="2">
    <source>
        <dbReference type="EMBL" id="ORV43450.1"/>
    </source>
</evidence>
<gene>
    <name evidence="2" type="ORF">AWC01_05910</name>
</gene>
<protein>
    <submittedName>
        <fullName evidence="2">Uncharacterized protein</fullName>
    </submittedName>
</protein>
<dbReference type="Proteomes" id="UP000193564">
    <property type="component" value="Unassembled WGS sequence"/>
</dbReference>
<keyword evidence="3" id="KW-1185">Reference proteome</keyword>
<reference evidence="2 3" key="1">
    <citation type="submission" date="2016-01" db="EMBL/GenBank/DDBJ databases">
        <title>The new phylogeny of the genus Mycobacterium.</title>
        <authorList>
            <person name="Tarcisio F."/>
            <person name="Conor M."/>
            <person name="Antonella G."/>
            <person name="Elisabetta G."/>
            <person name="Giulia F.S."/>
            <person name="Sara T."/>
            <person name="Anna F."/>
            <person name="Clotilde B."/>
            <person name="Roberto B."/>
            <person name="Veronica D.S."/>
            <person name="Fabio R."/>
            <person name="Monica P."/>
            <person name="Olivier J."/>
            <person name="Enrico T."/>
            <person name="Nicola S."/>
        </authorList>
    </citation>
    <scope>NUCLEOTIDE SEQUENCE [LARGE SCALE GENOMIC DNA]</scope>
    <source>
        <strain evidence="2 3">DSM 44339</strain>
    </source>
</reference>
<proteinExistence type="predicted"/>
<feature type="region of interest" description="Disordered" evidence="1">
    <location>
        <begin position="1"/>
        <end position="20"/>
    </location>
</feature>